<accession>A0A3M8CHF5</accession>
<dbReference type="Pfam" id="PF12982">
    <property type="entry name" value="DUF3866"/>
    <property type="match status" value="1"/>
</dbReference>
<dbReference type="InterPro" id="IPR024479">
    <property type="entry name" value="DUF3866"/>
</dbReference>
<evidence type="ECO:0000313" key="2">
    <source>
        <dbReference type="Proteomes" id="UP000281915"/>
    </source>
</evidence>
<dbReference type="AlphaFoldDB" id="A0A3M8CHF5"/>
<organism evidence="1 2">
    <name type="scientific">Brevibacillus panacihumi</name>
    <dbReference type="NCBI Taxonomy" id="497735"/>
    <lineage>
        <taxon>Bacteria</taxon>
        <taxon>Bacillati</taxon>
        <taxon>Bacillota</taxon>
        <taxon>Bacilli</taxon>
        <taxon>Bacillales</taxon>
        <taxon>Paenibacillaceae</taxon>
        <taxon>Brevibacillus</taxon>
    </lineage>
</organism>
<comment type="caution">
    <text evidence="1">The sequence shown here is derived from an EMBL/GenBank/DDBJ whole genome shotgun (WGS) entry which is preliminary data.</text>
</comment>
<name>A0A3M8CHF5_9BACL</name>
<sequence length="399" mass="43749">MLRMAVGMVSRVMEKRPGMQIIEVQLGEGEQKETAQAISFADESYEPGEILILNTTAVRLKLGTGGFHLVVAKAGDHTERDLAKGNWGHVMKMRYAPWQLAVDTVEEQASPFHRLFLRKDLSLQSTPVIIGELHSMLPVVAAALRSHSKMGRIAYVMPDAASLPVSMSRHVQQLKAKGMLDAVITTGHAWGGDREAVTIHSGLLAARHIEKADVILCMLGPGVAGTGTPYGFSGVQLAEVVHAVSVLGGIPYFLPRLSFADPRVRHRGISHHTQAILGRYVLRSVLLFAPKTGDDRERYMREQIASLQKSHSHVVVWGECESESRLAELEQEYGLPFTSMGRSWREDPIPFLTAVLAADQTVLSLDYIKERTNAGLDCSASPDMLAALGLYLTRNEGLL</sequence>
<protein>
    <submittedName>
        <fullName evidence="1">DUF3866 family protein</fullName>
    </submittedName>
</protein>
<dbReference type="EMBL" id="RHHT01000046">
    <property type="protein sequence ID" value="RNB75120.1"/>
    <property type="molecule type" value="Genomic_DNA"/>
</dbReference>
<reference evidence="1 2" key="1">
    <citation type="submission" date="2018-10" db="EMBL/GenBank/DDBJ databases">
        <title>Phylogenomics of Brevibacillus.</title>
        <authorList>
            <person name="Dunlap C."/>
        </authorList>
    </citation>
    <scope>NUCLEOTIDE SEQUENCE [LARGE SCALE GENOMIC DNA]</scope>
    <source>
        <strain evidence="1 2">JCM 15085</strain>
    </source>
</reference>
<dbReference type="RefSeq" id="WP_122914779.1">
    <property type="nucleotide sequence ID" value="NZ_RHHT01000046.1"/>
</dbReference>
<dbReference type="Proteomes" id="UP000281915">
    <property type="component" value="Unassembled WGS sequence"/>
</dbReference>
<evidence type="ECO:0000313" key="1">
    <source>
        <dbReference type="EMBL" id="RNB75120.1"/>
    </source>
</evidence>
<gene>
    <name evidence="1" type="ORF">EDM58_19370</name>
</gene>
<proteinExistence type="predicted"/>